<feature type="non-terminal residue" evidence="1">
    <location>
        <position position="1"/>
    </location>
</feature>
<dbReference type="AlphaFoldDB" id="A0A699U135"/>
<gene>
    <name evidence="1" type="ORF">Tci_886958</name>
</gene>
<organism evidence="1">
    <name type="scientific">Tanacetum cinerariifolium</name>
    <name type="common">Dalmatian daisy</name>
    <name type="synonym">Chrysanthemum cinerariifolium</name>
    <dbReference type="NCBI Taxonomy" id="118510"/>
    <lineage>
        <taxon>Eukaryota</taxon>
        <taxon>Viridiplantae</taxon>
        <taxon>Streptophyta</taxon>
        <taxon>Embryophyta</taxon>
        <taxon>Tracheophyta</taxon>
        <taxon>Spermatophyta</taxon>
        <taxon>Magnoliopsida</taxon>
        <taxon>eudicotyledons</taxon>
        <taxon>Gunneridae</taxon>
        <taxon>Pentapetalae</taxon>
        <taxon>asterids</taxon>
        <taxon>campanulids</taxon>
        <taxon>Asterales</taxon>
        <taxon>Asteraceae</taxon>
        <taxon>Asteroideae</taxon>
        <taxon>Anthemideae</taxon>
        <taxon>Anthemidinae</taxon>
        <taxon>Tanacetum</taxon>
    </lineage>
</organism>
<proteinExistence type="predicted"/>
<protein>
    <submittedName>
        <fullName evidence="1">Translocase of chloroplast 34-like</fullName>
    </submittedName>
</protein>
<dbReference type="Gene3D" id="3.40.50.300">
    <property type="entry name" value="P-loop containing nucleotide triphosphate hydrolases"/>
    <property type="match status" value="1"/>
</dbReference>
<dbReference type="EMBL" id="BKCJ011283352">
    <property type="protein sequence ID" value="GFD14989.1"/>
    <property type="molecule type" value="Genomic_DNA"/>
</dbReference>
<accession>A0A699U135</accession>
<sequence>AVSTFQSDVPRPVMVSRERSGFTLNIIDTPGIVEGGYINDQALELIKRLYKQM</sequence>
<evidence type="ECO:0000313" key="1">
    <source>
        <dbReference type="EMBL" id="GFD14989.1"/>
    </source>
</evidence>
<name>A0A699U135_TANCI</name>
<dbReference type="InterPro" id="IPR027417">
    <property type="entry name" value="P-loop_NTPase"/>
</dbReference>
<comment type="caution">
    <text evidence="1">The sequence shown here is derived from an EMBL/GenBank/DDBJ whole genome shotgun (WGS) entry which is preliminary data.</text>
</comment>
<reference evidence="1" key="1">
    <citation type="journal article" date="2019" name="Sci. Rep.">
        <title>Draft genome of Tanacetum cinerariifolium, the natural source of mosquito coil.</title>
        <authorList>
            <person name="Yamashiro T."/>
            <person name="Shiraishi A."/>
            <person name="Satake H."/>
            <person name="Nakayama K."/>
        </authorList>
    </citation>
    <scope>NUCLEOTIDE SEQUENCE</scope>
</reference>